<organism evidence="1 2">
    <name type="scientific">Rotaria magnacalcarata</name>
    <dbReference type="NCBI Taxonomy" id="392030"/>
    <lineage>
        <taxon>Eukaryota</taxon>
        <taxon>Metazoa</taxon>
        <taxon>Spiralia</taxon>
        <taxon>Gnathifera</taxon>
        <taxon>Rotifera</taxon>
        <taxon>Eurotatoria</taxon>
        <taxon>Bdelloidea</taxon>
        <taxon>Philodinida</taxon>
        <taxon>Philodinidae</taxon>
        <taxon>Rotaria</taxon>
    </lineage>
</organism>
<feature type="non-terminal residue" evidence="1">
    <location>
        <position position="1"/>
    </location>
</feature>
<feature type="non-terminal residue" evidence="1">
    <location>
        <position position="66"/>
    </location>
</feature>
<dbReference type="AlphaFoldDB" id="A0A8S2XUK9"/>
<proteinExistence type="predicted"/>
<dbReference type="Proteomes" id="UP000681967">
    <property type="component" value="Unassembled WGS sequence"/>
</dbReference>
<evidence type="ECO:0000313" key="1">
    <source>
        <dbReference type="EMBL" id="CAF4516052.1"/>
    </source>
</evidence>
<accession>A0A8S2XUK9</accession>
<dbReference type="EMBL" id="CAJOBH010080783">
    <property type="protein sequence ID" value="CAF4516052.1"/>
    <property type="molecule type" value="Genomic_DNA"/>
</dbReference>
<sequence length="66" mass="7876">NNLPNLKCFSLTYEHLTDEYDNQVVHLLHRMCNLEDLTLYIQIKERNRLVDGIQLENNILLHLSKL</sequence>
<evidence type="ECO:0000313" key="2">
    <source>
        <dbReference type="Proteomes" id="UP000681967"/>
    </source>
</evidence>
<name>A0A8S2XUK9_9BILA</name>
<comment type="caution">
    <text evidence="1">The sequence shown here is derived from an EMBL/GenBank/DDBJ whole genome shotgun (WGS) entry which is preliminary data.</text>
</comment>
<protein>
    <submittedName>
        <fullName evidence="1">Uncharacterized protein</fullName>
    </submittedName>
</protein>
<reference evidence="1" key="1">
    <citation type="submission" date="2021-02" db="EMBL/GenBank/DDBJ databases">
        <authorList>
            <person name="Nowell W R."/>
        </authorList>
    </citation>
    <scope>NUCLEOTIDE SEQUENCE</scope>
</reference>
<gene>
    <name evidence="1" type="ORF">BYL167_LOCUS36690</name>
</gene>